<feature type="compositionally biased region" description="Basic and acidic residues" evidence="1">
    <location>
        <begin position="1"/>
        <end position="14"/>
    </location>
</feature>
<dbReference type="EMBL" id="JAACFV010000002">
    <property type="protein sequence ID" value="KAF7514114.1"/>
    <property type="molecule type" value="Genomic_DNA"/>
</dbReference>
<dbReference type="AlphaFoldDB" id="A0A8H7AV64"/>
<keyword evidence="3" id="KW-1185">Reference proteome</keyword>
<reference evidence="2" key="1">
    <citation type="submission" date="2020-02" db="EMBL/GenBank/DDBJ databases">
        <authorList>
            <person name="Palmer J.M."/>
        </authorList>
    </citation>
    <scope>NUCLEOTIDE SEQUENCE</scope>
    <source>
        <strain evidence="2">EPUS1.4</strain>
        <tissue evidence="2">Thallus</tissue>
    </source>
</reference>
<evidence type="ECO:0000313" key="2">
    <source>
        <dbReference type="EMBL" id="KAF7514114.1"/>
    </source>
</evidence>
<comment type="caution">
    <text evidence="2">The sequence shown here is derived from an EMBL/GenBank/DDBJ whole genome shotgun (WGS) entry which is preliminary data.</text>
</comment>
<name>A0A8H7AV64_9EURO</name>
<accession>A0A8H7AV64</accession>
<gene>
    <name evidence="2" type="ORF">GJ744_004439</name>
</gene>
<organism evidence="2 3">
    <name type="scientific">Endocarpon pusillum</name>
    <dbReference type="NCBI Taxonomy" id="364733"/>
    <lineage>
        <taxon>Eukaryota</taxon>
        <taxon>Fungi</taxon>
        <taxon>Dikarya</taxon>
        <taxon>Ascomycota</taxon>
        <taxon>Pezizomycotina</taxon>
        <taxon>Eurotiomycetes</taxon>
        <taxon>Chaetothyriomycetidae</taxon>
        <taxon>Verrucariales</taxon>
        <taxon>Verrucariaceae</taxon>
        <taxon>Endocarpon</taxon>
    </lineage>
</organism>
<feature type="region of interest" description="Disordered" evidence="1">
    <location>
        <begin position="43"/>
        <end position="66"/>
    </location>
</feature>
<feature type="region of interest" description="Disordered" evidence="1">
    <location>
        <begin position="1"/>
        <end position="20"/>
    </location>
</feature>
<evidence type="ECO:0000256" key="1">
    <source>
        <dbReference type="SAM" id="MobiDB-lite"/>
    </source>
</evidence>
<feature type="compositionally biased region" description="Basic residues" evidence="1">
    <location>
        <begin position="44"/>
        <end position="56"/>
    </location>
</feature>
<proteinExistence type="predicted"/>
<protein>
    <submittedName>
        <fullName evidence="2">Uncharacterized protein</fullName>
    </submittedName>
</protein>
<sequence>MTAVEAMEKGEQRTEIASSGPVVSLKDLLPTPSTAPAIIDGSRKRVRKHTTARGIRRLAGGPHGRD</sequence>
<dbReference type="Proteomes" id="UP000606974">
    <property type="component" value="Unassembled WGS sequence"/>
</dbReference>
<evidence type="ECO:0000313" key="3">
    <source>
        <dbReference type="Proteomes" id="UP000606974"/>
    </source>
</evidence>